<dbReference type="Gene3D" id="6.10.140.1950">
    <property type="match status" value="1"/>
</dbReference>
<gene>
    <name evidence="7 12" type="primary">prfA</name>
    <name evidence="12" type="ORF">EJ063_17645</name>
</gene>
<keyword evidence="9" id="KW-0175">Coiled coil</keyword>
<dbReference type="PROSITE" id="PS00745">
    <property type="entry name" value="RF_PROK_I"/>
    <property type="match status" value="1"/>
</dbReference>
<dbReference type="Gene3D" id="3.30.160.20">
    <property type="match status" value="1"/>
</dbReference>
<dbReference type="Gene3D" id="3.30.70.1660">
    <property type="match status" value="1"/>
</dbReference>
<comment type="PTM">
    <text evidence="7">Methylated by PrmC. Methylation increases the termination efficiency of RF1.</text>
</comment>
<dbReference type="Pfam" id="PF03462">
    <property type="entry name" value="PCRF"/>
    <property type="match status" value="1"/>
</dbReference>
<dbReference type="Proteomes" id="UP000268973">
    <property type="component" value="Unassembled WGS sequence"/>
</dbReference>
<feature type="modified residue" description="N5-methylglutamine" evidence="7">
    <location>
        <position position="237"/>
    </location>
</feature>
<dbReference type="RefSeq" id="WP_126575628.1">
    <property type="nucleotide sequence ID" value="NZ_RXZH01000011.1"/>
</dbReference>
<comment type="function">
    <text evidence="1 7">Peptide chain release factor 1 directs the termination of translation in response to the peptide chain termination codons UAG and UAA.</text>
</comment>
<feature type="coiled-coil region" evidence="9">
    <location>
        <begin position="55"/>
        <end position="101"/>
    </location>
</feature>
<dbReference type="FunFam" id="3.30.160.20:FF:000004">
    <property type="entry name" value="Peptide chain release factor 1"/>
    <property type="match status" value="1"/>
</dbReference>
<evidence type="ECO:0000256" key="9">
    <source>
        <dbReference type="SAM" id="Coils"/>
    </source>
</evidence>
<reference evidence="12 13" key="1">
    <citation type="submission" date="2018-12" db="EMBL/GenBank/DDBJ databases">
        <title>Vibrio sp. isolated from China Sea.</title>
        <authorList>
            <person name="Li Y."/>
        </authorList>
    </citation>
    <scope>NUCLEOTIDE SEQUENCE [LARGE SCALE GENOMIC DNA]</scope>
    <source>
        <strain evidence="12 13">BEI207</strain>
    </source>
</reference>
<name>A0A3S0QBF0_9VIBR</name>
<proteinExistence type="inferred from homology"/>
<dbReference type="GO" id="GO:0005829">
    <property type="term" value="C:cytosol"/>
    <property type="evidence" value="ECO:0007669"/>
    <property type="project" value="UniProtKB-ARBA"/>
</dbReference>
<comment type="subcellular location">
    <subcellularLocation>
        <location evidence="2 7">Cytoplasm</location>
    </subcellularLocation>
</comment>
<evidence type="ECO:0000256" key="10">
    <source>
        <dbReference type="SAM" id="MobiDB-lite"/>
    </source>
</evidence>
<keyword evidence="13" id="KW-1185">Reference proteome</keyword>
<dbReference type="SMART" id="SM00937">
    <property type="entry name" value="PCRF"/>
    <property type="match status" value="1"/>
</dbReference>
<evidence type="ECO:0000256" key="4">
    <source>
        <dbReference type="ARBA" id="ARBA00022481"/>
    </source>
</evidence>
<evidence type="ECO:0000259" key="11">
    <source>
        <dbReference type="PROSITE" id="PS00745"/>
    </source>
</evidence>
<feature type="compositionally biased region" description="Basic and acidic residues" evidence="10">
    <location>
        <begin position="286"/>
        <end position="297"/>
    </location>
</feature>
<dbReference type="InterPro" id="IPR004373">
    <property type="entry name" value="RF-1"/>
</dbReference>
<feature type="region of interest" description="Disordered" evidence="10">
    <location>
        <begin position="286"/>
        <end position="312"/>
    </location>
</feature>
<keyword evidence="4 7" id="KW-0488">Methylation</keyword>
<organism evidence="12 13">
    <name type="scientific">Vibrio aquaticus</name>
    <dbReference type="NCBI Taxonomy" id="2496559"/>
    <lineage>
        <taxon>Bacteria</taxon>
        <taxon>Pseudomonadati</taxon>
        <taxon>Pseudomonadota</taxon>
        <taxon>Gammaproteobacteria</taxon>
        <taxon>Vibrionales</taxon>
        <taxon>Vibrionaceae</taxon>
        <taxon>Vibrio</taxon>
    </lineage>
</organism>
<dbReference type="PANTHER" id="PTHR43804">
    <property type="entry name" value="LD18447P"/>
    <property type="match status" value="1"/>
</dbReference>
<dbReference type="OrthoDB" id="9806673at2"/>
<protein>
    <recommendedName>
        <fullName evidence="7 8">Peptide chain release factor 1</fullName>
        <shortName evidence="7">RF-1</shortName>
    </recommendedName>
</protein>
<sequence length="362" mass="40335">MKASILTKLETLVERYEEVQHLLGDPDVIGDQDKFRALSKEYSQLEEVTKCFQAFQQAQEDLVAAEEMANEDDEEMREMAQEEIKEAKETIERLNDELQILLLPKDPNDDRNCFLEIRAGAGGDEAGIFAGDLFRMYSKFAEKKGWRVEVMSSNESEHGGYKEMIAKVSGDGAYGVLKFESGGHRVQRVPATESQGRVHTSACTVAVMAEIPEAEIPEIKAADLKIDTFRASGAGGQHVNTTDSAIRITHLPTGTVVECQDERSQHKNKAKAMAVLAARIIQAEEAKRAAEESDTRRNLLGSGDRSDRIRTYNYPQGRVSDHRINLTIYRLNDVMEGEVSSLVDPVIQEHQADQLAALAENH</sequence>
<dbReference type="NCBIfam" id="TIGR00019">
    <property type="entry name" value="prfA"/>
    <property type="match status" value="1"/>
</dbReference>
<evidence type="ECO:0000313" key="13">
    <source>
        <dbReference type="Proteomes" id="UP000268973"/>
    </source>
</evidence>
<dbReference type="HAMAP" id="MF_00093">
    <property type="entry name" value="Rel_fac_1"/>
    <property type="match status" value="1"/>
</dbReference>
<dbReference type="GO" id="GO:0016149">
    <property type="term" value="F:translation release factor activity, codon specific"/>
    <property type="evidence" value="ECO:0007669"/>
    <property type="project" value="UniProtKB-UniRule"/>
</dbReference>
<dbReference type="PANTHER" id="PTHR43804:SF7">
    <property type="entry name" value="LD18447P"/>
    <property type="match status" value="1"/>
</dbReference>
<dbReference type="InterPro" id="IPR005139">
    <property type="entry name" value="PCRF"/>
</dbReference>
<keyword evidence="6 7" id="KW-0648">Protein biosynthesis</keyword>
<evidence type="ECO:0000256" key="2">
    <source>
        <dbReference type="ARBA" id="ARBA00004496"/>
    </source>
</evidence>
<accession>A0A3S0QBF0</accession>
<evidence type="ECO:0000256" key="8">
    <source>
        <dbReference type="NCBIfam" id="TIGR00019"/>
    </source>
</evidence>
<feature type="domain" description="Prokaryotic-type class I peptide chain release factors" evidence="11">
    <location>
        <begin position="230"/>
        <end position="246"/>
    </location>
</feature>
<evidence type="ECO:0000313" key="12">
    <source>
        <dbReference type="EMBL" id="RTZ14063.1"/>
    </source>
</evidence>
<dbReference type="FunFam" id="3.30.70.1660:FF:000004">
    <property type="entry name" value="Peptide chain release factor 1"/>
    <property type="match status" value="1"/>
</dbReference>
<comment type="similarity">
    <text evidence="3 7">Belongs to the prokaryotic/mitochondrial release factor family.</text>
</comment>
<comment type="caution">
    <text evidence="12">The sequence shown here is derived from an EMBL/GenBank/DDBJ whole genome shotgun (WGS) entry which is preliminary data.</text>
</comment>
<dbReference type="NCBIfam" id="NF001859">
    <property type="entry name" value="PRK00591.1"/>
    <property type="match status" value="1"/>
</dbReference>
<evidence type="ECO:0000256" key="7">
    <source>
        <dbReference type="HAMAP-Rule" id="MF_00093"/>
    </source>
</evidence>
<dbReference type="InterPro" id="IPR045853">
    <property type="entry name" value="Pep_chain_release_fac_I_sf"/>
</dbReference>
<dbReference type="AlphaFoldDB" id="A0A3S0QBF0"/>
<evidence type="ECO:0000256" key="1">
    <source>
        <dbReference type="ARBA" id="ARBA00002986"/>
    </source>
</evidence>
<dbReference type="Pfam" id="PF00472">
    <property type="entry name" value="RF-1"/>
    <property type="match status" value="1"/>
</dbReference>
<evidence type="ECO:0000256" key="6">
    <source>
        <dbReference type="ARBA" id="ARBA00022917"/>
    </source>
</evidence>
<evidence type="ECO:0000256" key="5">
    <source>
        <dbReference type="ARBA" id="ARBA00022490"/>
    </source>
</evidence>
<evidence type="ECO:0000256" key="3">
    <source>
        <dbReference type="ARBA" id="ARBA00010835"/>
    </source>
</evidence>
<dbReference type="InterPro" id="IPR050057">
    <property type="entry name" value="Prokaryotic/Mito_RF"/>
</dbReference>
<dbReference type="EMBL" id="RXZH01000011">
    <property type="protein sequence ID" value="RTZ14063.1"/>
    <property type="molecule type" value="Genomic_DNA"/>
</dbReference>
<dbReference type="InterPro" id="IPR000352">
    <property type="entry name" value="Pep_chain_release_fac_I"/>
</dbReference>
<dbReference type="SUPFAM" id="SSF75620">
    <property type="entry name" value="Release factor"/>
    <property type="match status" value="1"/>
</dbReference>
<keyword evidence="5 7" id="KW-0963">Cytoplasm</keyword>
<dbReference type="FunFam" id="3.30.70.1660:FF:000002">
    <property type="entry name" value="Peptide chain release factor 1"/>
    <property type="match status" value="1"/>
</dbReference>